<dbReference type="Gene3D" id="2.40.40.10">
    <property type="entry name" value="RlpA-like domain"/>
    <property type="match status" value="1"/>
</dbReference>
<feature type="domain" description="RlpA-like protein double-psi beta-barrel" evidence="1">
    <location>
        <begin position="59"/>
        <end position="148"/>
    </location>
</feature>
<dbReference type="PANTHER" id="PTHR34183">
    <property type="entry name" value="ENDOLYTIC PEPTIDOGLYCAN TRANSGLYCOSYLASE RLPA"/>
    <property type="match status" value="1"/>
</dbReference>
<evidence type="ECO:0000313" key="3">
    <source>
        <dbReference type="Proteomes" id="UP001642540"/>
    </source>
</evidence>
<comment type="caution">
    <text evidence="2">The sequence shown here is derived from an EMBL/GenBank/DDBJ whole genome shotgun (WGS) entry which is preliminary data.</text>
</comment>
<dbReference type="EMBL" id="CAXLJM020000075">
    <property type="protein sequence ID" value="CAL8128790.1"/>
    <property type="molecule type" value="Genomic_DNA"/>
</dbReference>
<dbReference type="InterPro" id="IPR036908">
    <property type="entry name" value="RlpA-like_sf"/>
</dbReference>
<dbReference type="Proteomes" id="UP001642540">
    <property type="component" value="Unassembled WGS sequence"/>
</dbReference>
<protein>
    <recommendedName>
        <fullName evidence="1">RlpA-like protein double-psi beta-barrel domain-containing protein</fullName>
    </recommendedName>
</protein>
<keyword evidence="3" id="KW-1185">Reference proteome</keyword>
<dbReference type="SUPFAM" id="SSF50685">
    <property type="entry name" value="Barwin-like endoglucanases"/>
    <property type="match status" value="1"/>
</dbReference>
<dbReference type="Pfam" id="PF03330">
    <property type="entry name" value="DPBB_1"/>
    <property type="match status" value="1"/>
</dbReference>
<proteinExistence type="predicted"/>
<gene>
    <name evidence="2" type="ORF">ODALV1_LOCUS22555</name>
</gene>
<sequence length="152" mass="16593">MSEQGCAHYGKELIEKNSSVCHDYQALRGTIYQCCSTTTSNPKDRAGGKHKGATGGEIGKCSWYGKGGEIIKGTLTACHERFNPAAMKVAHKTLPCGTKLLIKNKRNGKTVNVTVNDRGPFVHGRILDLTFAAFGIVENRNETVFPCDYEIL</sequence>
<organism evidence="2 3">
    <name type="scientific">Orchesella dallaii</name>
    <dbReference type="NCBI Taxonomy" id="48710"/>
    <lineage>
        <taxon>Eukaryota</taxon>
        <taxon>Metazoa</taxon>
        <taxon>Ecdysozoa</taxon>
        <taxon>Arthropoda</taxon>
        <taxon>Hexapoda</taxon>
        <taxon>Collembola</taxon>
        <taxon>Entomobryomorpha</taxon>
        <taxon>Entomobryoidea</taxon>
        <taxon>Orchesellidae</taxon>
        <taxon>Orchesellinae</taxon>
        <taxon>Orchesella</taxon>
    </lineage>
</organism>
<accession>A0ABP1RIF9</accession>
<dbReference type="CDD" id="cd22268">
    <property type="entry name" value="DPBB_RlpA-like"/>
    <property type="match status" value="1"/>
</dbReference>
<name>A0ABP1RIF9_9HEXA</name>
<evidence type="ECO:0000259" key="1">
    <source>
        <dbReference type="Pfam" id="PF03330"/>
    </source>
</evidence>
<evidence type="ECO:0000313" key="2">
    <source>
        <dbReference type="EMBL" id="CAL8128790.1"/>
    </source>
</evidence>
<dbReference type="InterPro" id="IPR009009">
    <property type="entry name" value="RlpA-like_DPBB"/>
</dbReference>
<dbReference type="PANTHER" id="PTHR34183:SF8">
    <property type="entry name" value="ENDOLYTIC PEPTIDOGLYCAN TRANSGLYCOSYLASE RLPA-RELATED"/>
    <property type="match status" value="1"/>
</dbReference>
<reference evidence="2 3" key="1">
    <citation type="submission" date="2024-08" db="EMBL/GenBank/DDBJ databases">
        <authorList>
            <person name="Cucini C."/>
            <person name="Frati F."/>
        </authorList>
    </citation>
    <scope>NUCLEOTIDE SEQUENCE [LARGE SCALE GENOMIC DNA]</scope>
</reference>